<organism evidence="3 4">
    <name type="scientific">Ferrimonas balearica (strain DSM 9799 / CCM 4581 / KCTC 23876 / PAT)</name>
    <dbReference type="NCBI Taxonomy" id="550540"/>
    <lineage>
        <taxon>Bacteria</taxon>
        <taxon>Pseudomonadati</taxon>
        <taxon>Pseudomonadota</taxon>
        <taxon>Gammaproteobacteria</taxon>
        <taxon>Alteromonadales</taxon>
        <taxon>Ferrimonadaceae</taxon>
        <taxon>Ferrimonas</taxon>
    </lineage>
</organism>
<evidence type="ECO:0000256" key="1">
    <source>
        <dbReference type="ARBA" id="ARBA00022748"/>
    </source>
</evidence>
<dbReference type="OrthoDB" id="6258553at2"/>
<dbReference type="SUPFAM" id="SSF48452">
    <property type="entry name" value="TPR-like"/>
    <property type="match status" value="1"/>
</dbReference>
<dbReference type="eggNOG" id="COG4235">
    <property type="taxonomic scope" value="Bacteria"/>
</dbReference>
<feature type="transmembrane region" description="Helical" evidence="2">
    <location>
        <begin position="37"/>
        <end position="56"/>
    </location>
</feature>
<proteinExistence type="predicted"/>
<dbReference type="HOGENOM" id="CLU_036074_3_2_6"/>
<dbReference type="Pfam" id="PF14559">
    <property type="entry name" value="TPR_19"/>
    <property type="match status" value="1"/>
</dbReference>
<dbReference type="PANTHER" id="PTHR47870:SF1">
    <property type="entry name" value="CYTOCHROME C-TYPE BIOGENESIS PROTEIN CCMH"/>
    <property type="match status" value="1"/>
</dbReference>
<sequence>MTPLALPLTALLLCVCGIFVLQHQRCAVRMPSPGKVFPVVLMSTLILPAMTLYGQLGRYGDWDQGNVDHRVGYLLQKTINEDRLALDANPNSPERYLKLARSHAAGGQYEQAVTVMDQLLALTTPQPAWLGLKASYLYYRDGRAFGEDARALVEQALALDSADVSTRMFLANQAYLSGRYEEAIGHWQVLLTSNKDDVNRAAIGNAISRAQARLVEAP</sequence>
<reference evidence="3 4" key="1">
    <citation type="journal article" date="2010" name="Stand. Genomic Sci.">
        <title>Complete genome sequence of Ferrimonas balearica type strain (PAT).</title>
        <authorList>
            <person name="Nolan M."/>
            <person name="Sikorski J."/>
            <person name="Davenport K."/>
            <person name="Lucas S."/>
            <person name="Glavina Del Rio T."/>
            <person name="Tice H."/>
            <person name="Cheng J."/>
            <person name="Goodwin L."/>
            <person name="Pitluck S."/>
            <person name="Liolios K."/>
            <person name="Ivanova N."/>
            <person name="Mavromatis K."/>
            <person name="Ovchinnikova G."/>
            <person name="Pati A."/>
            <person name="Chen A."/>
            <person name="Palaniappan K."/>
            <person name="Land M."/>
            <person name="Hauser L."/>
            <person name="Chang Y."/>
            <person name="Jeffries C."/>
            <person name="Tapia R."/>
            <person name="Brettin T."/>
            <person name="Detter J."/>
            <person name="Han C."/>
            <person name="Yasawong M."/>
            <person name="Rohde M."/>
            <person name="Tindall B."/>
            <person name="Goker M."/>
            <person name="Woyke T."/>
            <person name="Bristow J."/>
            <person name="Eisen J."/>
            <person name="Markowitz V."/>
            <person name="Hugenholtz P."/>
            <person name="Kyrpides N."/>
            <person name="Klenk H."/>
            <person name="Lapidus A."/>
        </authorList>
    </citation>
    <scope>NUCLEOTIDE SEQUENCE [LARGE SCALE GENOMIC DNA]</scope>
    <source>
        <strain evidence="4">DSM 9799 / CCM 4581 / KCTC 23876 / PAT</strain>
    </source>
</reference>
<keyword evidence="4" id="KW-1185">Reference proteome</keyword>
<evidence type="ECO:0000256" key="2">
    <source>
        <dbReference type="SAM" id="Phobius"/>
    </source>
</evidence>
<keyword evidence="1" id="KW-0201">Cytochrome c-type biogenesis</keyword>
<evidence type="ECO:0000313" key="4">
    <source>
        <dbReference type="Proteomes" id="UP000006683"/>
    </source>
</evidence>
<dbReference type="STRING" id="550540.Fbal_1677"/>
<name>E1SRD0_FERBD</name>
<gene>
    <name evidence="3" type="ordered locus">Fbal_1677</name>
</gene>
<keyword evidence="2" id="KW-0472">Membrane</keyword>
<dbReference type="GO" id="GO:0017004">
    <property type="term" value="P:cytochrome complex assembly"/>
    <property type="evidence" value="ECO:0007669"/>
    <property type="project" value="UniProtKB-KW"/>
</dbReference>
<dbReference type="GO" id="GO:0005886">
    <property type="term" value="C:plasma membrane"/>
    <property type="evidence" value="ECO:0007669"/>
    <property type="project" value="TreeGrafter"/>
</dbReference>
<keyword evidence="2" id="KW-1133">Transmembrane helix</keyword>
<dbReference type="InterPro" id="IPR011990">
    <property type="entry name" value="TPR-like_helical_dom_sf"/>
</dbReference>
<dbReference type="Proteomes" id="UP000006683">
    <property type="component" value="Chromosome"/>
</dbReference>
<dbReference type="InterPro" id="IPR051263">
    <property type="entry name" value="C-type_cytochrome_biogenesis"/>
</dbReference>
<dbReference type="KEGG" id="fbl:Fbal_1677"/>
<dbReference type="Gene3D" id="1.25.40.10">
    <property type="entry name" value="Tetratricopeptide repeat domain"/>
    <property type="match status" value="1"/>
</dbReference>
<dbReference type="PANTHER" id="PTHR47870">
    <property type="entry name" value="CYTOCHROME C-TYPE BIOGENESIS PROTEIN CCMH"/>
    <property type="match status" value="1"/>
</dbReference>
<dbReference type="EMBL" id="CP002209">
    <property type="protein sequence ID" value="ADN75881.1"/>
    <property type="molecule type" value="Genomic_DNA"/>
</dbReference>
<protein>
    <submittedName>
        <fullName evidence="3">Formate-dependent nitrite reductase, NrfG protein</fullName>
    </submittedName>
</protein>
<evidence type="ECO:0000313" key="3">
    <source>
        <dbReference type="EMBL" id="ADN75881.1"/>
    </source>
</evidence>
<keyword evidence="2" id="KW-0812">Transmembrane</keyword>
<dbReference type="AlphaFoldDB" id="E1SRD0"/>
<accession>E1SRD0</accession>